<organism evidence="13">
    <name type="scientific">hydrothermal vent metagenome</name>
    <dbReference type="NCBI Taxonomy" id="652676"/>
    <lineage>
        <taxon>unclassified sequences</taxon>
        <taxon>metagenomes</taxon>
        <taxon>ecological metagenomes</taxon>
    </lineage>
</organism>
<dbReference type="CDD" id="cd10030">
    <property type="entry name" value="UDG-F4_TTUDGA_SPO1dp_like"/>
    <property type="match status" value="1"/>
</dbReference>
<keyword evidence="13" id="KW-0326">Glycosidase</keyword>
<evidence type="ECO:0000256" key="9">
    <source>
        <dbReference type="ARBA" id="ARBA00023004"/>
    </source>
</evidence>
<evidence type="ECO:0000256" key="6">
    <source>
        <dbReference type="ARBA" id="ARBA00022723"/>
    </source>
</evidence>
<feature type="domain" description="Uracil-DNA glycosylase-like" evidence="12">
    <location>
        <begin position="77"/>
        <end position="225"/>
    </location>
</feature>
<keyword evidence="5" id="KW-0004">4Fe-4S</keyword>
<dbReference type="InterPro" id="IPR036895">
    <property type="entry name" value="Uracil-DNA_glycosylase-like_sf"/>
</dbReference>
<dbReference type="GO" id="GO:0051539">
    <property type="term" value="F:4 iron, 4 sulfur cluster binding"/>
    <property type="evidence" value="ECO:0007669"/>
    <property type="project" value="UniProtKB-KW"/>
</dbReference>
<evidence type="ECO:0000256" key="2">
    <source>
        <dbReference type="ARBA" id="ARBA00006521"/>
    </source>
</evidence>
<comment type="similarity">
    <text evidence="2">Belongs to the uracil-DNA glycosylase (UDG) superfamily. Type 4 (UDGa) family.</text>
</comment>
<evidence type="ECO:0000259" key="12">
    <source>
        <dbReference type="SMART" id="SM00986"/>
    </source>
</evidence>
<proteinExistence type="inferred from homology"/>
<evidence type="ECO:0000256" key="3">
    <source>
        <dbReference type="ARBA" id="ARBA00012030"/>
    </source>
</evidence>
<evidence type="ECO:0000313" key="13">
    <source>
        <dbReference type="EMBL" id="VAW76358.1"/>
    </source>
</evidence>
<reference evidence="13" key="1">
    <citation type="submission" date="2018-06" db="EMBL/GenBank/DDBJ databases">
        <authorList>
            <person name="Zhirakovskaya E."/>
        </authorList>
    </citation>
    <scope>NUCLEOTIDE SEQUENCE</scope>
</reference>
<comment type="catalytic activity">
    <reaction evidence="1">
        <text>Hydrolyzes single-stranded DNA or mismatched double-stranded DNA and polynucleotides, releasing free uracil.</text>
        <dbReference type="EC" id="3.2.2.27"/>
    </reaction>
</comment>
<keyword evidence="6" id="KW-0479">Metal-binding</keyword>
<dbReference type="SMART" id="SM00987">
    <property type="entry name" value="UreE_C"/>
    <property type="match status" value="1"/>
</dbReference>
<dbReference type="Pfam" id="PF03167">
    <property type="entry name" value="UDG"/>
    <property type="match status" value="1"/>
</dbReference>
<dbReference type="InterPro" id="IPR051536">
    <property type="entry name" value="UDG_Type-4/5"/>
</dbReference>
<dbReference type="PANTHER" id="PTHR33693">
    <property type="entry name" value="TYPE-5 URACIL-DNA GLYCOSYLASE"/>
    <property type="match status" value="1"/>
</dbReference>
<dbReference type="GO" id="GO:0004844">
    <property type="term" value="F:uracil DNA N-glycosylase activity"/>
    <property type="evidence" value="ECO:0007669"/>
    <property type="project" value="UniProtKB-EC"/>
</dbReference>
<dbReference type="NCBIfam" id="TIGR00758">
    <property type="entry name" value="UDG_fam4"/>
    <property type="match status" value="1"/>
</dbReference>
<evidence type="ECO:0000256" key="1">
    <source>
        <dbReference type="ARBA" id="ARBA00001400"/>
    </source>
</evidence>
<keyword evidence="11" id="KW-0234">DNA repair</keyword>
<dbReference type="GO" id="GO:0006281">
    <property type="term" value="P:DNA repair"/>
    <property type="evidence" value="ECO:0007669"/>
    <property type="project" value="UniProtKB-KW"/>
</dbReference>
<protein>
    <recommendedName>
        <fullName evidence="4">Type-4 uracil-DNA glycosylase</fullName>
        <ecNumber evidence="3">3.2.2.27</ecNumber>
    </recommendedName>
</protein>
<dbReference type="Gene3D" id="3.40.470.10">
    <property type="entry name" value="Uracil-DNA glycosylase-like domain"/>
    <property type="match status" value="1"/>
</dbReference>
<dbReference type="SMART" id="SM00986">
    <property type="entry name" value="UDG"/>
    <property type="match status" value="1"/>
</dbReference>
<name>A0A3B0Y6E2_9ZZZZ</name>
<dbReference type="EC" id="3.2.2.27" evidence="3"/>
<dbReference type="InterPro" id="IPR005273">
    <property type="entry name" value="Ura-DNA_glyco_family4"/>
</dbReference>
<dbReference type="GO" id="GO:0046872">
    <property type="term" value="F:metal ion binding"/>
    <property type="evidence" value="ECO:0007669"/>
    <property type="project" value="UniProtKB-KW"/>
</dbReference>
<keyword evidence="10" id="KW-0411">Iron-sulfur</keyword>
<keyword evidence="9" id="KW-0408">Iron</keyword>
<keyword evidence="7" id="KW-0227">DNA damage</keyword>
<dbReference type="InterPro" id="IPR005122">
    <property type="entry name" value="Uracil-DNA_glycosylase-like"/>
</dbReference>
<evidence type="ECO:0000256" key="5">
    <source>
        <dbReference type="ARBA" id="ARBA00022485"/>
    </source>
</evidence>
<evidence type="ECO:0000256" key="11">
    <source>
        <dbReference type="ARBA" id="ARBA00023204"/>
    </source>
</evidence>
<dbReference type="EMBL" id="UOFK01000093">
    <property type="protein sequence ID" value="VAW76358.1"/>
    <property type="molecule type" value="Genomic_DNA"/>
</dbReference>
<dbReference type="SUPFAM" id="SSF52141">
    <property type="entry name" value="Uracil-DNA glycosylase-like"/>
    <property type="match status" value="1"/>
</dbReference>
<evidence type="ECO:0000256" key="10">
    <source>
        <dbReference type="ARBA" id="ARBA00023014"/>
    </source>
</evidence>
<evidence type="ECO:0000256" key="4">
    <source>
        <dbReference type="ARBA" id="ARBA00019403"/>
    </source>
</evidence>
<dbReference type="AlphaFoldDB" id="A0A3B0Y6E2"/>
<dbReference type="PANTHER" id="PTHR33693:SF1">
    <property type="entry name" value="TYPE-4 URACIL-DNA GLYCOSYLASE"/>
    <property type="match status" value="1"/>
</dbReference>
<evidence type="ECO:0000256" key="7">
    <source>
        <dbReference type="ARBA" id="ARBA00022763"/>
    </source>
</evidence>
<gene>
    <name evidence="13" type="ORF">MNBD_GAMMA13-61</name>
</gene>
<keyword evidence="8 13" id="KW-0378">Hydrolase</keyword>
<sequence>MAHPLQYLQAMGIQAWQLRDTGVAAAGVEASGPESMELVEKPASRLDVSGLAWDELKTAVSQCQLCELHSSRTQIVFGVGSQHADWLVIGEAPGRDEDLQGEPFVGRAGQLLNAMLLAIGLKREQVFIANILKCRPPGNRDPKAEEIVCCEAYLARQIALLQPKIILAVGRIAAQNLLKSDTPIGVLRGEVHHYAETGIPVIATYHPAYLLRSPSEKRKAWQDLQLAVAVVGRGSA</sequence>
<accession>A0A3B0Y6E2</accession>
<evidence type="ECO:0000256" key="8">
    <source>
        <dbReference type="ARBA" id="ARBA00022801"/>
    </source>
</evidence>